<evidence type="ECO:0000259" key="6">
    <source>
        <dbReference type="Pfam" id="PF00155"/>
    </source>
</evidence>
<proteinExistence type="inferred from homology"/>
<dbReference type="GeneID" id="59237950"/>
<evidence type="ECO:0000256" key="1">
    <source>
        <dbReference type="ARBA" id="ARBA00001933"/>
    </source>
</evidence>
<evidence type="ECO:0000256" key="3">
    <source>
        <dbReference type="ARBA" id="ARBA00022576"/>
    </source>
</evidence>
<dbReference type="Proteomes" id="UP000509704">
    <property type="component" value="Chromosome 7"/>
</dbReference>
<reference evidence="7 8" key="1">
    <citation type="submission" date="2020-07" db="EMBL/GenBank/DDBJ databases">
        <title>The yeast mating-type switching endonuclease HO is a domesticated member of an unorthodox homing genetic element family.</title>
        <authorList>
            <person name="Coughlan A.Y."/>
            <person name="Lombardi L."/>
            <person name="Braun-Galleani S."/>
            <person name="Martos A.R."/>
            <person name="Galeote V."/>
            <person name="Bigey F."/>
            <person name="Dequin S."/>
            <person name="Byrne K.P."/>
            <person name="Wolfe K.H."/>
        </authorList>
    </citation>
    <scope>NUCLEOTIDE SEQUENCE [LARGE SCALE GENOMIC DNA]</scope>
    <source>
        <strain evidence="7 8">NRRL Y-6702</strain>
    </source>
</reference>
<dbReference type="Gene3D" id="3.40.640.10">
    <property type="entry name" value="Type I PLP-dependent aspartate aminotransferase-like (Major domain)"/>
    <property type="match status" value="1"/>
</dbReference>
<feature type="domain" description="Aminotransferase class I/classII large" evidence="6">
    <location>
        <begin position="94"/>
        <end position="480"/>
    </location>
</feature>
<protein>
    <recommendedName>
        <fullName evidence="6">Aminotransferase class I/classII large domain-containing protein</fullName>
    </recommendedName>
</protein>
<dbReference type="RefSeq" id="XP_037145892.1">
    <property type="nucleotide sequence ID" value="XM_037289997.1"/>
</dbReference>
<dbReference type="SUPFAM" id="SSF53383">
    <property type="entry name" value="PLP-dependent transferases"/>
    <property type="match status" value="1"/>
</dbReference>
<dbReference type="GO" id="GO:0047536">
    <property type="term" value="F:2-aminoadipate transaminase activity"/>
    <property type="evidence" value="ECO:0007669"/>
    <property type="project" value="TreeGrafter"/>
</dbReference>
<dbReference type="GO" id="GO:0019878">
    <property type="term" value="P:lysine biosynthetic process via aminoadipic acid"/>
    <property type="evidence" value="ECO:0007669"/>
    <property type="project" value="TreeGrafter"/>
</dbReference>
<evidence type="ECO:0000313" key="8">
    <source>
        <dbReference type="Proteomes" id="UP000509704"/>
    </source>
</evidence>
<dbReference type="OrthoDB" id="691673at2759"/>
<comment type="cofactor">
    <cofactor evidence="1">
        <name>pyridoxal 5'-phosphate</name>
        <dbReference type="ChEBI" id="CHEBI:597326"/>
    </cofactor>
</comment>
<dbReference type="InterPro" id="IPR015424">
    <property type="entry name" value="PyrdxlP-dep_Trfase"/>
</dbReference>
<organism evidence="7 8">
    <name type="scientific">Zygotorulaspora mrakii</name>
    <name type="common">Zygosaccharomyces mrakii</name>
    <dbReference type="NCBI Taxonomy" id="42260"/>
    <lineage>
        <taxon>Eukaryota</taxon>
        <taxon>Fungi</taxon>
        <taxon>Dikarya</taxon>
        <taxon>Ascomycota</taxon>
        <taxon>Saccharomycotina</taxon>
        <taxon>Saccharomycetes</taxon>
        <taxon>Saccharomycetales</taxon>
        <taxon>Saccharomycetaceae</taxon>
        <taxon>Zygotorulaspora</taxon>
    </lineage>
</organism>
<evidence type="ECO:0000256" key="4">
    <source>
        <dbReference type="ARBA" id="ARBA00022679"/>
    </source>
</evidence>
<dbReference type="GO" id="GO:0030170">
    <property type="term" value="F:pyridoxal phosphate binding"/>
    <property type="evidence" value="ECO:0007669"/>
    <property type="project" value="InterPro"/>
</dbReference>
<dbReference type="GO" id="GO:0006571">
    <property type="term" value="P:tyrosine biosynthetic process"/>
    <property type="evidence" value="ECO:0007669"/>
    <property type="project" value="TreeGrafter"/>
</dbReference>
<dbReference type="KEGG" id="zmk:HG535_0G00510"/>
<dbReference type="InterPro" id="IPR050859">
    <property type="entry name" value="Class-I_PLP-dep_aminotransf"/>
</dbReference>
<dbReference type="CDD" id="cd00609">
    <property type="entry name" value="AAT_like"/>
    <property type="match status" value="1"/>
</dbReference>
<comment type="similarity">
    <text evidence="2">Belongs to the class-I pyridoxal-phosphate-dependent aminotransferase family.</text>
</comment>
<keyword evidence="8" id="KW-1185">Reference proteome</keyword>
<sequence length="497" mass="56556">MAGTDDESLKAHYAPFLSERDKYRKQYSFWTRDLPDEDRIELGGGMPNVGLFPVQSIAVHLVDEPFQGARKSDLVNHWSHFDSPEGYPIARSFQYGETKGTQLLIDFVKHMIGTLNRPAYDNWDCILANGSSDAMFKVFETICDSSTTVMMEEFTFLPVVSNIRATGATCIPLKMELSADPEEQGIDCDYLGDLLENWHSKEGYKHLNKPKVLYTIATGQNPTGMTLSMAKRARIYELAHKHDLLILEDDPYGYLHFPKYDPSDPLRNPYHGLSTQDYISKFLVKSFLTMDTDARVIRLETFSKIFAPGLRLSFIVANKFLMGRILNLAEVTTRSPSGVSQALVYSTIKTYADRKNFNDENEAMFQGWIQWIMKVAAQYTHRRNVTLKALYETEAYKENLFSVMEPSAGMFIGIKICWPNSYELKCETIFEEMDALNTVLLKSGVSVILGYRMAVDAEFSAETCDFLRITIAYAKDDNELIEASHRIGNSIMSFFTK</sequence>
<keyword evidence="3" id="KW-0032">Aminotransferase</keyword>
<keyword evidence="4" id="KW-0808">Transferase</keyword>
<dbReference type="GO" id="GO:0008793">
    <property type="term" value="F:aromatic-amino-acid transaminase activity"/>
    <property type="evidence" value="ECO:0007669"/>
    <property type="project" value="TreeGrafter"/>
</dbReference>
<dbReference type="Pfam" id="PF00155">
    <property type="entry name" value="Aminotran_1_2"/>
    <property type="match status" value="1"/>
</dbReference>
<keyword evidence="5" id="KW-0663">Pyridoxal phosphate</keyword>
<dbReference type="PANTHER" id="PTHR42790">
    <property type="entry name" value="AMINOTRANSFERASE"/>
    <property type="match status" value="1"/>
</dbReference>
<evidence type="ECO:0000256" key="2">
    <source>
        <dbReference type="ARBA" id="ARBA00007441"/>
    </source>
</evidence>
<dbReference type="EMBL" id="CP058610">
    <property type="protein sequence ID" value="QLG74167.1"/>
    <property type="molecule type" value="Genomic_DNA"/>
</dbReference>
<dbReference type="AlphaFoldDB" id="A0A7H9B6H2"/>
<dbReference type="InterPro" id="IPR004839">
    <property type="entry name" value="Aminotransferase_I/II_large"/>
</dbReference>
<dbReference type="GO" id="GO:0009074">
    <property type="term" value="P:aromatic amino acid family catabolic process"/>
    <property type="evidence" value="ECO:0007669"/>
    <property type="project" value="TreeGrafter"/>
</dbReference>
<dbReference type="InterPro" id="IPR015421">
    <property type="entry name" value="PyrdxlP-dep_Trfase_major"/>
</dbReference>
<accession>A0A7H9B6H2</accession>
<gene>
    <name evidence="7" type="ORF">HG535_0G00510</name>
</gene>
<name>A0A7H9B6H2_ZYGMR</name>
<dbReference type="PANTHER" id="PTHR42790:SF2">
    <property type="entry name" value="AROMATIC AMINO ACID AMINOTRANSFERASE 2"/>
    <property type="match status" value="1"/>
</dbReference>
<evidence type="ECO:0000313" key="7">
    <source>
        <dbReference type="EMBL" id="QLG74167.1"/>
    </source>
</evidence>
<evidence type="ECO:0000256" key="5">
    <source>
        <dbReference type="ARBA" id="ARBA00022898"/>
    </source>
</evidence>